<organism evidence="2 3">
    <name type="scientific">Austropuccinia psidii MF-1</name>
    <dbReference type="NCBI Taxonomy" id="1389203"/>
    <lineage>
        <taxon>Eukaryota</taxon>
        <taxon>Fungi</taxon>
        <taxon>Dikarya</taxon>
        <taxon>Basidiomycota</taxon>
        <taxon>Pucciniomycotina</taxon>
        <taxon>Pucciniomycetes</taxon>
        <taxon>Pucciniales</taxon>
        <taxon>Sphaerophragmiaceae</taxon>
        <taxon>Austropuccinia</taxon>
    </lineage>
</organism>
<comment type="caution">
    <text evidence="2">The sequence shown here is derived from an EMBL/GenBank/DDBJ whole genome shotgun (WGS) entry which is preliminary data.</text>
</comment>
<proteinExistence type="predicted"/>
<sequence>MSPSSEPSTPKITTHLHSFTIQNTLIQLPQFVFHLTRMSQSMLIWIGTSAGSLEETPTSDPISCLCNDWSCAVPPSSVEYLLDLQITTVWFGILSAVILTDLVVIILSPFQQCLCHSVRSTPQNHLVKLCLKK</sequence>
<keyword evidence="3" id="KW-1185">Reference proteome</keyword>
<keyword evidence="1" id="KW-0812">Transmembrane</keyword>
<evidence type="ECO:0000313" key="2">
    <source>
        <dbReference type="EMBL" id="MBW0563277.1"/>
    </source>
</evidence>
<keyword evidence="1" id="KW-1133">Transmembrane helix</keyword>
<name>A0A9Q3JIY9_9BASI</name>
<protein>
    <submittedName>
        <fullName evidence="2">Uncharacterized protein</fullName>
    </submittedName>
</protein>
<reference evidence="2" key="1">
    <citation type="submission" date="2021-03" db="EMBL/GenBank/DDBJ databases">
        <title>Draft genome sequence of rust myrtle Austropuccinia psidii MF-1, a brazilian biotype.</title>
        <authorList>
            <person name="Quecine M.C."/>
            <person name="Pachon D.M.R."/>
            <person name="Bonatelli M.L."/>
            <person name="Correr F.H."/>
            <person name="Franceschini L.M."/>
            <person name="Leite T.F."/>
            <person name="Margarido G.R.A."/>
            <person name="Almeida C.A."/>
            <person name="Ferrarezi J.A."/>
            <person name="Labate C.A."/>
        </authorList>
    </citation>
    <scope>NUCLEOTIDE SEQUENCE</scope>
    <source>
        <strain evidence="2">MF-1</strain>
    </source>
</reference>
<dbReference type="EMBL" id="AVOT02074002">
    <property type="protein sequence ID" value="MBW0563277.1"/>
    <property type="molecule type" value="Genomic_DNA"/>
</dbReference>
<evidence type="ECO:0000313" key="3">
    <source>
        <dbReference type="Proteomes" id="UP000765509"/>
    </source>
</evidence>
<keyword evidence="1" id="KW-0472">Membrane</keyword>
<accession>A0A9Q3JIY9</accession>
<dbReference type="Proteomes" id="UP000765509">
    <property type="component" value="Unassembled WGS sequence"/>
</dbReference>
<dbReference type="OrthoDB" id="368507at2759"/>
<gene>
    <name evidence="2" type="ORF">O181_102992</name>
</gene>
<evidence type="ECO:0000256" key="1">
    <source>
        <dbReference type="SAM" id="Phobius"/>
    </source>
</evidence>
<feature type="transmembrane region" description="Helical" evidence="1">
    <location>
        <begin position="89"/>
        <end position="110"/>
    </location>
</feature>
<dbReference type="AlphaFoldDB" id="A0A9Q3JIY9"/>